<feature type="domain" description="Shugoshin C-terminal" evidence="10">
    <location>
        <begin position="790"/>
        <end position="811"/>
    </location>
</feature>
<dbReference type="GO" id="GO:0051301">
    <property type="term" value="P:cell division"/>
    <property type="evidence" value="ECO:0007669"/>
    <property type="project" value="UniProtKB-KW"/>
</dbReference>
<keyword evidence="5" id="KW-0159">Chromosome partition</keyword>
<evidence type="ECO:0000313" key="12">
    <source>
        <dbReference type="Proteomes" id="UP000297703"/>
    </source>
</evidence>
<feature type="region of interest" description="Disordered" evidence="9">
    <location>
        <begin position="367"/>
        <end position="386"/>
    </location>
</feature>
<dbReference type="PANTHER" id="PTHR21577:SF3">
    <property type="entry name" value="SHUGOSHIN 1-RELATED"/>
    <property type="match status" value="1"/>
</dbReference>
<name>A0A4D9ESZ2_9SAUR</name>
<proteinExistence type="inferred from homology"/>
<dbReference type="PANTHER" id="PTHR21577">
    <property type="entry name" value="SHUGOSHIN"/>
    <property type="match status" value="1"/>
</dbReference>
<keyword evidence="6" id="KW-0175">Coiled coil</keyword>
<reference evidence="11 12" key="2">
    <citation type="submission" date="2019-04" db="EMBL/GenBank/DDBJ databases">
        <title>The genome sequence of big-headed turtle.</title>
        <authorList>
            <person name="Gong S."/>
        </authorList>
    </citation>
    <scope>NUCLEOTIDE SEQUENCE [LARGE SCALE GENOMIC DNA]</scope>
    <source>
        <strain evidence="11">DO16091913</strain>
        <tissue evidence="11">Muscle</tissue>
    </source>
</reference>
<evidence type="ECO:0000256" key="1">
    <source>
        <dbReference type="ARBA" id="ARBA00004584"/>
    </source>
</evidence>
<dbReference type="GO" id="GO:0045132">
    <property type="term" value="P:meiotic chromosome segregation"/>
    <property type="evidence" value="ECO:0007669"/>
    <property type="project" value="InterPro"/>
</dbReference>
<dbReference type="Proteomes" id="UP000297703">
    <property type="component" value="Unassembled WGS sequence"/>
</dbReference>
<evidence type="ECO:0000256" key="9">
    <source>
        <dbReference type="SAM" id="MobiDB-lite"/>
    </source>
</evidence>
<evidence type="ECO:0000256" key="4">
    <source>
        <dbReference type="ARBA" id="ARBA00022618"/>
    </source>
</evidence>
<dbReference type="EMBL" id="QXTE01000015">
    <property type="protein sequence ID" value="TFK13556.1"/>
    <property type="molecule type" value="Genomic_DNA"/>
</dbReference>
<dbReference type="GO" id="GO:0005634">
    <property type="term" value="C:nucleus"/>
    <property type="evidence" value="ECO:0007669"/>
    <property type="project" value="InterPro"/>
</dbReference>
<feature type="compositionally biased region" description="Low complexity" evidence="9">
    <location>
        <begin position="371"/>
        <end position="381"/>
    </location>
</feature>
<dbReference type="GO" id="GO:0051177">
    <property type="term" value="P:meiotic sister chromatid cohesion"/>
    <property type="evidence" value="ECO:0007669"/>
    <property type="project" value="TreeGrafter"/>
</dbReference>
<dbReference type="InterPro" id="IPR011515">
    <property type="entry name" value="Shugoshin_C"/>
</dbReference>
<feature type="region of interest" description="Disordered" evidence="9">
    <location>
        <begin position="310"/>
        <end position="329"/>
    </location>
</feature>
<accession>A0A4D9ESZ2</accession>
<comment type="subcellular location">
    <subcellularLocation>
        <location evidence="1">Chromosome</location>
        <location evidence="1">Centromere</location>
    </subcellularLocation>
</comment>
<organism evidence="11 12">
    <name type="scientific">Platysternon megacephalum</name>
    <name type="common">big-headed turtle</name>
    <dbReference type="NCBI Taxonomy" id="55544"/>
    <lineage>
        <taxon>Eukaryota</taxon>
        <taxon>Metazoa</taxon>
        <taxon>Chordata</taxon>
        <taxon>Craniata</taxon>
        <taxon>Vertebrata</taxon>
        <taxon>Euteleostomi</taxon>
        <taxon>Archelosauria</taxon>
        <taxon>Testudinata</taxon>
        <taxon>Testudines</taxon>
        <taxon>Cryptodira</taxon>
        <taxon>Durocryptodira</taxon>
        <taxon>Testudinoidea</taxon>
        <taxon>Platysternidae</taxon>
        <taxon>Platysternon</taxon>
    </lineage>
</organism>
<evidence type="ECO:0000256" key="8">
    <source>
        <dbReference type="ARBA" id="ARBA00023328"/>
    </source>
</evidence>
<keyword evidence="8" id="KW-0137">Centromere</keyword>
<dbReference type="InterPro" id="IPR038889">
    <property type="entry name" value="Shugoshin1/2"/>
</dbReference>
<keyword evidence="12" id="KW-1185">Reference proteome</keyword>
<protein>
    <submittedName>
        <fullName evidence="11">POU domain, class 3, transcription factor 1</fullName>
    </submittedName>
</protein>
<keyword evidence="4" id="KW-0132">Cell division</keyword>
<comment type="similarity">
    <text evidence="2">Belongs to the shugoshin family.</text>
</comment>
<evidence type="ECO:0000256" key="7">
    <source>
        <dbReference type="ARBA" id="ARBA00023306"/>
    </source>
</evidence>
<dbReference type="Pfam" id="PF07557">
    <property type="entry name" value="Shugoshin_C"/>
    <property type="match status" value="1"/>
</dbReference>
<gene>
    <name evidence="11" type="ORF">DR999_PMT03042</name>
</gene>
<reference evidence="11 12" key="1">
    <citation type="submission" date="2019-04" db="EMBL/GenBank/DDBJ databases">
        <title>Draft genome of the big-headed turtle Platysternon megacephalum.</title>
        <authorList>
            <person name="Gong S."/>
        </authorList>
    </citation>
    <scope>NUCLEOTIDE SEQUENCE [LARGE SCALE GENOMIC DNA]</scope>
    <source>
        <strain evidence="11">DO16091913</strain>
        <tissue evidence="11">Muscle</tissue>
    </source>
</reference>
<dbReference type="AlphaFoldDB" id="A0A4D9ESZ2"/>
<keyword evidence="7" id="KW-0131">Cell cycle</keyword>
<evidence type="ECO:0000256" key="6">
    <source>
        <dbReference type="ARBA" id="ARBA00023054"/>
    </source>
</evidence>
<comment type="caution">
    <text evidence="11">The sequence shown here is derived from an EMBL/GenBank/DDBJ whole genome shotgun (WGS) entry which is preliminary data.</text>
</comment>
<sequence>MPMKVPLIAVHNAKQQGSLSLCEKSEDLCNLTSVVSNEICPAQISVELLLESEKNKQKSNEIDKMETIFDSNIFFRENQPCTLLSSNSALMSDLDNVPSVGQSEEFTKPHDSPLPRCGNVTERKKHATSCRSNAHAGIVDFNKKVTPSNVSDWSIDKGNTTNEMTVQAKPNVLSHPDSPLHPSNEFKTNSNEVHFGNQLKPEETVYDTEMELTASDVGKILTITSKAKNKSNSNAKTDKISANLRKVRYSNTGKKDKEKIKSNPKGSSDFHSEKRHKNTEKIIDSNTSESDTPKFRLEAEQMAKRNALGELTLQRTDEHDVQNSQYNDKATRRTYLVNLASPSKQQKTDLQQKINKQTLSERLENMDKLQNPDSSSSNSKAPSKDYCTKSVPCIENHISGVLSLQQDLVDVNEKHIKPKRNCKTFQIPSTIIKTNDCREEIEEHSASSSKRPGAKACKPDCKTKQHQKSECHKEDNYSDRRETQTSSHCVDIKKIERKSNKVSLGSSKNVLAKASLKTNIQPDDFTQCTLSVRQELKNEDMLHTEIVHGNKPTNIQQIQGILDIKSSVTVNKQWARSSLKKVDEYNVNMLKKGIDRISKANKKTCIVISPDDQIKNNERLISETRLEECDIRQVDQVEQNILDDQKVRTGRDPFMNKLINKSVLTNIMIEEPCLLKFSPVTCSKDMLFNSCNFLQERLPHVELSAVDYHKISENFPVLKNSEIFEKTNYEKVLCANRAKKMETDFKVSCQKLSGTGSGRKALQDQTNTSLYSHTSLPKLQNILEENSTTPARRRRTTVCYKEPKISSKLRRGDQFTDVEFLNSPVFKVKNKRSFKSKPRLI</sequence>
<evidence type="ECO:0000256" key="2">
    <source>
        <dbReference type="ARBA" id="ARBA00010845"/>
    </source>
</evidence>
<keyword evidence="3" id="KW-0158">Chromosome</keyword>
<evidence type="ECO:0000256" key="5">
    <source>
        <dbReference type="ARBA" id="ARBA00022829"/>
    </source>
</evidence>
<dbReference type="OrthoDB" id="5990092at2759"/>
<dbReference type="STRING" id="55544.A0A4D9ESZ2"/>
<evidence type="ECO:0000313" key="11">
    <source>
        <dbReference type="EMBL" id="TFK13556.1"/>
    </source>
</evidence>
<evidence type="ECO:0000259" key="10">
    <source>
        <dbReference type="Pfam" id="PF07557"/>
    </source>
</evidence>
<dbReference type="GO" id="GO:0000776">
    <property type="term" value="C:kinetochore"/>
    <property type="evidence" value="ECO:0007669"/>
    <property type="project" value="TreeGrafter"/>
</dbReference>
<feature type="region of interest" description="Disordered" evidence="9">
    <location>
        <begin position="228"/>
        <end position="293"/>
    </location>
</feature>
<evidence type="ECO:0000256" key="3">
    <source>
        <dbReference type="ARBA" id="ARBA00022454"/>
    </source>
</evidence>